<dbReference type="PROSITE" id="PS51379">
    <property type="entry name" value="4FE4S_FER_2"/>
    <property type="match status" value="1"/>
</dbReference>
<name>A0A1J5QMM0_9ZZZZ</name>
<proteinExistence type="predicted"/>
<feature type="domain" description="4Fe-4S ferredoxin-type" evidence="1">
    <location>
        <begin position="14"/>
        <end position="46"/>
    </location>
</feature>
<evidence type="ECO:0000259" key="1">
    <source>
        <dbReference type="PROSITE" id="PS51379"/>
    </source>
</evidence>
<dbReference type="Gene3D" id="3.30.70.20">
    <property type="match status" value="1"/>
</dbReference>
<organism evidence="2">
    <name type="scientific">mine drainage metagenome</name>
    <dbReference type="NCBI Taxonomy" id="410659"/>
    <lineage>
        <taxon>unclassified sequences</taxon>
        <taxon>metagenomes</taxon>
        <taxon>ecological metagenomes</taxon>
    </lineage>
</organism>
<reference evidence="2" key="1">
    <citation type="submission" date="2016-10" db="EMBL/GenBank/DDBJ databases">
        <title>Sequence of Gallionella enrichment culture.</title>
        <authorList>
            <person name="Poehlein A."/>
            <person name="Muehling M."/>
            <person name="Daniel R."/>
        </authorList>
    </citation>
    <scope>NUCLEOTIDE SEQUENCE</scope>
</reference>
<comment type="caution">
    <text evidence="2">The sequence shown here is derived from an EMBL/GenBank/DDBJ whole genome shotgun (WGS) entry which is preliminary data.</text>
</comment>
<gene>
    <name evidence="2" type="ORF">GALL_370320</name>
</gene>
<accession>A0A1J5QMM0</accession>
<dbReference type="InterPro" id="IPR017896">
    <property type="entry name" value="4Fe4S_Fe-S-bd"/>
</dbReference>
<protein>
    <recommendedName>
        <fullName evidence="1">4Fe-4S ferredoxin-type domain-containing protein</fullName>
    </recommendedName>
</protein>
<evidence type="ECO:0000313" key="2">
    <source>
        <dbReference type="EMBL" id="OIQ81204.1"/>
    </source>
</evidence>
<dbReference type="AlphaFoldDB" id="A0A1J5QMM0"/>
<dbReference type="SUPFAM" id="SSF54862">
    <property type="entry name" value="4Fe-4S ferredoxins"/>
    <property type="match status" value="1"/>
</dbReference>
<dbReference type="EMBL" id="MLJW01000955">
    <property type="protein sequence ID" value="OIQ81204.1"/>
    <property type="molecule type" value="Genomic_DNA"/>
</dbReference>
<sequence>MIANYGYKDGAGEFYISIDTDKCLACDADRACLTACPKGMFEIITDDYDDEVAAVKQQFRRSLAYDCTACKPAGGYASLPCSSACTPGAIRHSW</sequence>